<dbReference type="AlphaFoldDB" id="A0A412TW28"/>
<dbReference type="InterPro" id="IPR032508">
    <property type="entry name" value="FecR_C"/>
</dbReference>
<evidence type="ECO:0000313" key="5">
    <source>
        <dbReference type="Proteomes" id="UP000284243"/>
    </source>
</evidence>
<feature type="domain" description="Protein FecR C-terminal" evidence="3">
    <location>
        <begin position="319"/>
        <end position="387"/>
    </location>
</feature>
<dbReference type="Gene3D" id="3.55.50.30">
    <property type="match status" value="1"/>
</dbReference>
<proteinExistence type="predicted"/>
<dbReference type="PANTHER" id="PTHR30273:SF2">
    <property type="entry name" value="PROTEIN FECR"/>
    <property type="match status" value="1"/>
</dbReference>
<reference evidence="4 5" key="1">
    <citation type="submission" date="2018-08" db="EMBL/GenBank/DDBJ databases">
        <title>A genome reference for cultivated species of the human gut microbiota.</title>
        <authorList>
            <person name="Zou Y."/>
            <person name="Xue W."/>
            <person name="Luo G."/>
        </authorList>
    </citation>
    <scope>NUCLEOTIDE SEQUENCE [LARGE SCALE GENOMIC DNA]</scope>
    <source>
        <strain evidence="4 5">AF16-14</strain>
    </source>
</reference>
<dbReference type="Pfam" id="PF16344">
    <property type="entry name" value="FecR_C"/>
    <property type="match status" value="1"/>
</dbReference>
<feature type="transmembrane region" description="Helical" evidence="1">
    <location>
        <begin position="84"/>
        <end position="104"/>
    </location>
</feature>
<dbReference type="RefSeq" id="WP_118160004.1">
    <property type="nucleotide sequence ID" value="NZ_JANFZN010000025.1"/>
</dbReference>
<dbReference type="EMBL" id="QRYC01000003">
    <property type="protein sequence ID" value="RGU58075.1"/>
    <property type="molecule type" value="Genomic_DNA"/>
</dbReference>
<dbReference type="InterPro" id="IPR012373">
    <property type="entry name" value="Ferrdict_sens_TM"/>
</dbReference>
<dbReference type="GO" id="GO:0016989">
    <property type="term" value="F:sigma factor antagonist activity"/>
    <property type="evidence" value="ECO:0007669"/>
    <property type="project" value="TreeGrafter"/>
</dbReference>
<gene>
    <name evidence="4" type="ORF">DWW57_03185</name>
</gene>
<feature type="domain" description="FecR protein" evidence="2">
    <location>
        <begin position="185"/>
        <end position="274"/>
    </location>
</feature>
<dbReference type="FunFam" id="2.60.120.1440:FF:000001">
    <property type="entry name" value="Putative anti-sigma factor"/>
    <property type="match status" value="1"/>
</dbReference>
<evidence type="ECO:0000256" key="1">
    <source>
        <dbReference type="SAM" id="Phobius"/>
    </source>
</evidence>
<dbReference type="InterPro" id="IPR006860">
    <property type="entry name" value="FecR"/>
</dbReference>
<evidence type="ECO:0000259" key="2">
    <source>
        <dbReference type="Pfam" id="PF04773"/>
    </source>
</evidence>
<dbReference type="Proteomes" id="UP000284243">
    <property type="component" value="Unassembled WGS sequence"/>
</dbReference>
<evidence type="ECO:0000313" key="4">
    <source>
        <dbReference type="EMBL" id="RGU58075.1"/>
    </source>
</evidence>
<keyword evidence="1" id="KW-0812">Transmembrane</keyword>
<keyword evidence="1" id="KW-1133">Transmembrane helix</keyword>
<evidence type="ECO:0000259" key="3">
    <source>
        <dbReference type="Pfam" id="PF16344"/>
    </source>
</evidence>
<sequence length="388" mass="44388">MKIDWVLLKRSVLSDISEEERNLLNAWLDESSEHREFYREIKTFLCSPESFRPTEERIRRFKASYEARLTVAERRKRRHRMVRIGGGVAASCILSVGMACFLWWQVTSSVKEPLLTENRPTATILPGTQKAILVTGEGKTVNLNPETADVEIGEGVKAKNSNHGLIYSDTLTAGIEDTENQLIVPRGGEYAIVLSDGTRVWLNSASELKYPVHFAGDMRRVYLKGEAYFQVAHDRQKAFVVVTDDIEVKVYGTEFNINTRVADYVQTTLVRGAVSIKTERSAEKMLKPGQLAQFDRLTGETEIKNVDVSNYIGWKSGVYIFEDKSIEQIMDELSLWYDIEVFFRNNISRNRHFSGSLPRYREIDDMLKVIEKTSHVRFEVKGKTIIVD</sequence>
<keyword evidence="1" id="KW-0472">Membrane</keyword>
<dbReference type="Pfam" id="PF04773">
    <property type="entry name" value="FecR"/>
    <property type="match status" value="1"/>
</dbReference>
<name>A0A412TW28_9BACT</name>
<organism evidence="4 5">
    <name type="scientific">Odoribacter splanchnicus</name>
    <dbReference type="NCBI Taxonomy" id="28118"/>
    <lineage>
        <taxon>Bacteria</taxon>
        <taxon>Pseudomonadati</taxon>
        <taxon>Bacteroidota</taxon>
        <taxon>Bacteroidia</taxon>
        <taxon>Bacteroidales</taxon>
        <taxon>Odoribacteraceae</taxon>
        <taxon>Odoribacter</taxon>
    </lineage>
</organism>
<protein>
    <submittedName>
        <fullName evidence="4">FecR family protein</fullName>
    </submittedName>
</protein>
<accession>A0A412TW28</accession>
<dbReference type="Gene3D" id="2.60.120.1440">
    <property type="match status" value="1"/>
</dbReference>
<comment type="caution">
    <text evidence="4">The sequence shown here is derived from an EMBL/GenBank/DDBJ whole genome shotgun (WGS) entry which is preliminary data.</text>
</comment>
<dbReference type="PANTHER" id="PTHR30273">
    <property type="entry name" value="PERIPLASMIC SIGNAL SENSOR AND SIGMA FACTOR ACTIVATOR FECR-RELATED"/>
    <property type="match status" value="1"/>
</dbReference>